<sequence>MPQIGGEVLNELCSRFLINIPDEEKVDPVRVCFQIEQAHWFYVDYLCRGENACSLREFMSAIFAHCPFLRPYSPQVTEVMGKWRQYKSGVPLFGAILVNEACSEVLLVQGYYAKSSWGFPKGKLNENESPAQCAVREVLEEVGYDISHKINTAPFTVRRMADSNLGLFLITGVETNFNFFPQTRNEIRRIQWFPIDSLPCNKNDTSIANFGFNPRCFFMVFPFVTFIKRYTSSAWQGGFNGARRVRSVPRLTDKRRRKQRALKALTCHHYPRVRTSSFYASSSDELNETPTLARAQQSLLRINPRKLFDSPEGEEATTVVAKCESLPLTSTVLISHHRTVEVSSDGVNGVDGRVPPSETKMESNECATYIKVVVAGEGKQTTLPRRTAPRINLAKAWQQVNLKWEAIWENLLAVRLETTVAPSGSSSSASQEESTSEVSSDA</sequence>
<dbReference type="InterPro" id="IPR044099">
    <property type="entry name" value="Dcp2_NUDIX"/>
</dbReference>
<evidence type="ECO:0000256" key="4">
    <source>
        <dbReference type="ARBA" id="ARBA00022490"/>
    </source>
</evidence>
<evidence type="ECO:0000256" key="11">
    <source>
        <dbReference type="SAM" id="MobiDB-lite"/>
    </source>
</evidence>
<evidence type="ECO:0000256" key="5">
    <source>
        <dbReference type="ARBA" id="ARBA00022723"/>
    </source>
</evidence>
<dbReference type="AlphaFoldDB" id="A0A5S6R4G4"/>
<name>A0A5S6R4G4_TRIMR</name>
<evidence type="ECO:0000256" key="8">
    <source>
        <dbReference type="ARBA" id="ARBA00023211"/>
    </source>
</evidence>
<dbReference type="InterPro" id="IPR015797">
    <property type="entry name" value="NUDIX_hydrolase-like_dom_sf"/>
</dbReference>
<keyword evidence="5" id="KW-0479">Metal-binding</keyword>
<dbReference type="PROSITE" id="PS00893">
    <property type="entry name" value="NUDIX_BOX"/>
    <property type="match status" value="1"/>
</dbReference>
<dbReference type="GO" id="GO:0003723">
    <property type="term" value="F:RNA binding"/>
    <property type="evidence" value="ECO:0007669"/>
    <property type="project" value="UniProtKB-KW"/>
</dbReference>
<dbReference type="CDD" id="cd03672">
    <property type="entry name" value="NUDIX_Dcp2p_Nudt20"/>
    <property type="match status" value="1"/>
</dbReference>
<accession>A0A5S6R4G4</accession>
<organism evidence="13 14">
    <name type="scientific">Trichuris muris</name>
    <name type="common">Mouse whipworm</name>
    <dbReference type="NCBI Taxonomy" id="70415"/>
    <lineage>
        <taxon>Eukaryota</taxon>
        <taxon>Metazoa</taxon>
        <taxon>Ecdysozoa</taxon>
        <taxon>Nematoda</taxon>
        <taxon>Enoplea</taxon>
        <taxon>Dorylaimia</taxon>
        <taxon>Trichinellida</taxon>
        <taxon>Trichuridae</taxon>
        <taxon>Trichuris</taxon>
    </lineage>
</organism>
<dbReference type="SUPFAM" id="SSF55811">
    <property type="entry name" value="Nudix"/>
    <property type="match status" value="1"/>
</dbReference>
<protein>
    <recommendedName>
        <fullName evidence="10">mRNA-decapping enzyme 2</fullName>
    </recommendedName>
</protein>
<dbReference type="GO" id="GO:0000290">
    <property type="term" value="P:deadenylation-dependent decapping of nuclear-transcribed mRNA"/>
    <property type="evidence" value="ECO:0007669"/>
    <property type="project" value="InterPro"/>
</dbReference>
<dbReference type="InterPro" id="IPR000086">
    <property type="entry name" value="NUDIX_hydrolase_dom"/>
</dbReference>
<feature type="domain" description="Nudix hydrolase" evidence="12">
    <location>
        <begin position="88"/>
        <end position="218"/>
    </location>
</feature>
<dbReference type="PANTHER" id="PTHR23114:SF17">
    <property type="entry name" value="M7GPPPN-MRNA HYDROLASE"/>
    <property type="match status" value="1"/>
</dbReference>
<dbReference type="SMART" id="SM01125">
    <property type="entry name" value="DCP2"/>
    <property type="match status" value="1"/>
</dbReference>
<dbReference type="GO" id="GO:0000932">
    <property type="term" value="C:P-body"/>
    <property type="evidence" value="ECO:0007669"/>
    <property type="project" value="TreeGrafter"/>
</dbReference>
<comment type="catalytic activity">
    <reaction evidence="9">
        <text>a 5'-end (N(7)-methyl 5'-triphosphoguanosine)-ribonucleoside in mRNA + H2O = N(7)-methyl-GDP + a 5'-end phospho-ribonucleoside in mRNA + 2 H(+)</text>
        <dbReference type="Rhea" id="RHEA:67484"/>
        <dbReference type="Rhea" id="RHEA-COMP:15692"/>
        <dbReference type="Rhea" id="RHEA-COMP:17167"/>
        <dbReference type="ChEBI" id="CHEBI:15377"/>
        <dbReference type="ChEBI" id="CHEBI:15378"/>
        <dbReference type="ChEBI" id="CHEBI:63714"/>
        <dbReference type="ChEBI" id="CHEBI:138282"/>
        <dbReference type="ChEBI" id="CHEBI:156461"/>
        <dbReference type="EC" id="3.6.1.62"/>
    </reaction>
    <physiologicalReaction direction="left-to-right" evidence="9">
        <dbReference type="Rhea" id="RHEA:67485"/>
    </physiologicalReaction>
</comment>
<evidence type="ECO:0000256" key="6">
    <source>
        <dbReference type="ARBA" id="ARBA00022801"/>
    </source>
</evidence>
<dbReference type="Pfam" id="PF00293">
    <property type="entry name" value="NUDIX"/>
    <property type="match status" value="1"/>
</dbReference>
<dbReference type="InterPro" id="IPR020084">
    <property type="entry name" value="NUDIX_hydrolase_CS"/>
</dbReference>
<dbReference type="WBParaSite" id="TMUE_3000014204.1">
    <property type="protein sequence ID" value="TMUE_3000014204.1"/>
    <property type="gene ID" value="WBGene00289826"/>
</dbReference>
<evidence type="ECO:0000256" key="2">
    <source>
        <dbReference type="ARBA" id="ARBA00004496"/>
    </source>
</evidence>
<evidence type="ECO:0000313" key="13">
    <source>
        <dbReference type="Proteomes" id="UP000046395"/>
    </source>
</evidence>
<dbReference type="STRING" id="70415.A0A5S6R4G4"/>
<keyword evidence="13" id="KW-1185">Reference proteome</keyword>
<evidence type="ECO:0000256" key="10">
    <source>
        <dbReference type="ARBA" id="ARBA00078183"/>
    </source>
</evidence>
<dbReference type="PANTHER" id="PTHR23114">
    <property type="entry name" value="M7GPPPN-MRNA HYDROLASE"/>
    <property type="match status" value="1"/>
</dbReference>
<dbReference type="FunFam" id="3.90.79.10:FF:000003">
    <property type="entry name" value="M7GpppN-mRNA hydrolase isoform 2"/>
    <property type="match status" value="1"/>
</dbReference>
<feature type="region of interest" description="Disordered" evidence="11">
    <location>
        <begin position="420"/>
        <end position="442"/>
    </location>
</feature>
<dbReference type="GO" id="GO:0030145">
    <property type="term" value="F:manganese ion binding"/>
    <property type="evidence" value="ECO:0007669"/>
    <property type="project" value="InterPro"/>
</dbReference>
<comment type="cofactor">
    <cofactor evidence="1">
        <name>Mn(2+)</name>
        <dbReference type="ChEBI" id="CHEBI:29035"/>
    </cofactor>
</comment>
<evidence type="ECO:0000256" key="3">
    <source>
        <dbReference type="ARBA" id="ARBA00005279"/>
    </source>
</evidence>
<keyword evidence="8" id="KW-0464">Manganese</keyword>
<dbReference type="Gene3D" id="3.90.79.10">
    <property type="entry name" value="Nucleoside Triphosphate Pyrophosphohydrolase"/>
    <property type="match status" value="1"/>
</dbReference>
<dbReference type="GO" id="GO:0140933">
    <property type="term" value="F:5'-(N(7)-methylguanosine 5'-triphospho)-[mRNA] hydrolase activity"/>
    <property type="evidence" value="ECO:0007669"/>
    <property type="project" value="UniProtKB-EC"/>
</dbReference>
<dbReference type="SUPFAM" id="SSF140586">
    <property type="entry name" value="Dcp2 domain-like"/>
    <property type="match status" value="1"/>
</dbReference>
<dbReference type="Pfam" id="PF05026">
    <property type="entry name" value="DCP2"/>
    <property type="match status" value="1"/>
</dbReference>
<evidence type="ECO:0000256" key="7">
    <source>
        <dbReference type="ARBA" id="ARBA00022884"/>
    </source>
</evidence>
<comment type="subcellular location">
    <subcellularLocation>
        <location evidence="2">Cytoplasm</location>
    </subcellularLocation>
</comment>
<evidence type="ECO:0000259" key="12">
    <source>
        <dbReference type="PROSITE" id="PS51462"/>
    </source>
</evidence>
<proteinExistence type="inferred from homology"/>
<feature type="compositionally biased region" description="Low complexity" evidence="11">
    <location>
        <begin position="423"/>
        <end position="442"/>
    </location>
</feature>
<dbReference type="InterPro" id="IPR007722">
    <property type="entry name" value="DCP2_BoxA"/>
</dbReference>
<evidence type="ECO:0000256" key="1">
    <source>
        <dbReference type="ARBA" id="ARBA00001936"/>
    </source>
</evidence>
<evidence type="ECO:0000256" key="9">
    <source>
        <dbReference type="ARBA" id="ARBA00047661"/>
    </source>
</evidence>
<dbReference type="PROSITE" id="PS51462">
    <property type="entry name" value="NUDIX"/>
    <property type="match status" value="1"/>
</dbReference>
<keyword evidence="6" id="KW-0378">Hydrolase</keyword>
<keyword evidence="4" id="KW-0963">Cytoplasm</keyword>
<reference evidence="14" key="1">
    <citation type="submission" date="2019-12" db="UniProtKB">
        <authorList>
            <consortium name="WormBaseParasite"/>
        </authorList>
    </citation>
    <scope>IDENTIFICATION</scope>
</reference>
<evidence type="ECO:0000313" key="14">
    <source>
        <dbReference type="WBParaSite" id="TMUE_3000014204.1"/>
    </source>
</evidence>
<dbReference type="Gene3D" id="1.10.10.1050">
    <property type="entry name" value="Dcp2, box A domain"/>
    <property type="match status" value="1"/>
</dbReference>
<comment type="similarity">
    <text evidence="3">Belongs to the Nudix hydrolase family. DCP2 subfamily.</text>
</comment>
<dbReference type="GO" id="GO:0000184">
    <property type="term" value="P:nuclear-transcribed mRNA catabolic process, nonsense-mediated decay"/>
    <property type="evidence" value="ECO:0007669"/>
    <property type="project" value="InterPro"/>
</dbReference>
<keyword evidence="7" id="KW-0694">RNA-binding</keyword>
<dbReference type="InterPro" id="IPR036189">
    <property type="entry name" value="DCP2_BoxA_sf"/>
</dbReference>
<dbReference type="Proteomes" id="UP000046395">
    <property type="component" value="Unassembled WGS sequence"/>
</dbReference>